<dbReference type="AlphaFoldDB" id="A0A3S4USL1"/>
<keyword evidence="1" id="KW-0812">Transmembrane</keyword>
<dbReference type="EMBL" id="LR134441">
    <property type="protein sequence ID" value="VEH98586.1"/>
    <property type="molecule type" value="Genomic_DNA"/>
</dbReference>
<gene>
    <name evidence="2" type="ORF">NCTC13489_01041</name>
</gene>
<evidence type="ECO:0000256" key="1">
    <source>
        <dbReference type="SAM" id="Phobius"/>
    </source>
</evidence>
<protein>
    <submittedName>
        <fullName evidence="2">Uncharacterized protein</fullName>
    </submittedName>
</protein>
<accession>A0A3S4USL1</accession>
<keyword evidence="1" id="KW-1133">Transmembrane helix</keyword>
<feature type="transmembrane region" description="Helical" evidence="1">
    <location>
        <begin position="12"/>
        <end position="34"/>
    </location>
</feature>
<proteinExistence type="predicted"/>
<dbReference type="RefSeq" id="WP_156030690.1">
    <property type="nucleotide sequence ID" value="NZ_FOIX01000003.1"/>
</dbReference>
<organism evidence="2 3">
    <name type="scientific">Kaistella antarctica</name>
    <dbReference type="NCBI Taxonomy" id="266748"/>
    <lineage>
        <taxon>Bacteria</taxon>
        <taxon>Pseudomonadati</taxon>
        <taxon>Bacteroidota</taxon>
        <taxon>Flavobacteriia</taxon>
        <taxon>Flavobacteriales</taxon>
        <taxon>Weeksellaceae</taxon>
        <taxon>Chryseobacterium group</taxon>
        <taxon>Kaistella</taxon>
    </lineage>
</organism>
<reference evidence="2 3" key="1">
    <citation type="submission" date="2018-12" db="EMBL/GenBank/DDBJ databases">
        <authorList>
            <consortium name="Pathogen Informatics"/>
        </authorList>
    </citation>
    <scope>NUCLEOTIDE SEQUENCE [LARGE SCALE GENOMIC DNA]</scope>
    <source>
        <strain evidence="2 3">NCTC13489</strain>
    </source>
</reference>
<dbReference type="KEGG" id="cant:NCTC13489_01041"/>
<evidence type="ECO:0000313" key="2">
    <source>
        <dbReference type="EMBL" id="VEH98586.1"/>
    </source>
</evidence>
<dbReference type="Proteomes" id="UP000270036">
    <property type="component" value="Chromosome"/>
</dbReference>
<sequence>METSKKNKPGPVVIIGIAAVVIAIISYFILLMFFPELFQSLPTGEAQPVTN</sequence>
<keyword evidence="1" id="KW-0472">Membrane</keyword>
<name>A0A3S4USL1_9FLAO</name>
<evidence type="ECO:0000313" key="3">
    <source>
        <dbReference type="Proteomes" id="UP000270036"/>
    </source>
</evidence>